<proteinExistence type="predicted"/>
<dbReference type="AlphaFoldDB" id="A0A6G0SVF6"/>
<accession>A0A6G0SVF6</accession>
<dbReference type="InterPro" id="IPR000477">
    <property type="entry name" value="RT_dom"/>
</dbReference>
<sequence length="269" mass="30232">MLGFADDTLLVVASKAIPDLERLANRALEQIAKKISDLSLQIAAEKTEAVLFTGGKNIVCGTPIKITDQMTYLGVVIDRWCLFKTHIQIATQKAPAGRRATGETYAKRRWARRDYTVTLDVCRQLSVVAWGAVRKVLLRKVSAYRTVSEAAACVIAATPPADLLAKSREVSYLKRKRGTDRPGYPTKEEWQRRWDSTETGQWTKRLIPNVAVWMERSFGEVNYHLSQFLSGHGCFGKYLCKIKKVENTSCVDRGSPMDDAEHAFFACVR</sequence>
<dbReference type="OrthoDB" id="6624020at2759"/>
<dbReference type="Proteomes" id="UP000475862">
    <property type="component" value="Unassembled WGS sequence"/>
</dbReference>
<name>A0A6G0SVF6_APHGL</name>
<evidence type="ECO:0000313" key="3">
    <source>
        <dbReference type="Proteomes" id="UP000475862"/>
    </source>
</evidence>
<protein>
    <recommendedName>
        <fullName evidence="1">Reverse transcriptase domain-containing protein</fullName>
    </recommendedName>
</protein>
<reference evidence="2 3" key="1">
    <citation type="submission" date="2019-08" db="EMBL/GenBank/DDBJ databases">
        <title>The genome of the soybean aphid Biotype 1, its phylome, world population structure and adaptation to the North American continent.</title>
        <authorList>
            <person name="Giordano R."/>
            <person name="Donthu R.K."/>
            <person name="Hernandez A.G."/>
            <person name="Wright C.L."/>
            <person name="Zimin A.V."/>
        </authorList>
    </citation>
    <scope>NUCLEOTIDE SEQUENCE [LARGE SCALE GENOMIC DNA]</scope>
    <source>
        <tissue evidence="2">Whole aphids</tissue>
    </source>
</reference>
<dbReference type="PROSITE" id="PS50878">
    <property type="entry name" value="RT_POL"/>
    <property type="match status" value="1"/>
</dbReference>
<organism evidence="2 3">
    <name type="scientific">Aphis glycines</name>
    <name type="common">Soybean aphid</name>
    <dbReference type="NCBI Taxonomy" id="307491"/>
    <lineage>
        <taxon>Eukaryota</taxon>
        <taxon>Metazoa</taxon>
        <taxon>Ecdysozoa</taxon>
        <taxon>Arthropoda</taxon>
        <taxon>Hexapoda</taxon>
        <taxon>Insecta</taxon>
        <taxon>Pterygota</taxon>
        <taxon>Neoptera</taxon>
        <taxon>Paraneoptera</taxon>
        <taxon>Hemiptera</taxon>
        <taxon>Sternorrhyncha</taxon>
        <taxon>Aphidomorpha</taxon>
        <taxon>Aphidoidea</taxon>
        <taxon>Aphididae</taxon>
        <taxon>Aphidini</taxon>
        <taxon>Aphis</taxon>
        <taxon>Aphis</taxon>
    </lineage>
</organism>
<evidence type="ECO:0000313" key="2">
    <source>
        <dbReference type="EMBL" id="KAE9522138.1"/>
    </source>
</evidence>
<feature type="domain" description="Reverse transcriptase" evidence="1">
    <location>
        <begin position="1"/>
        <end position="77"/>
    </location>
</feature>
<gene>
    <name evidence="2" type="ORF">AGLY_017482</name>
</gene>
<dbReference type="EMBL" id="VYZN01001599">
    <property type="protein sequence ID" value="KAE9522138.1"/>
    <property type="molecule type" value="Genomic_DNA"/>
</dbReference>
<comment type="caution">
    <text evidence="2">The sequence shown here is derived from an EMBL/GenBank/DDBJ whole genome shotgun (WGS) entry which is preliminary data.</text>
</comment>
<keyword evidence="3" id="KW-1185">Reference proteome</keyword>
<evidence type="ECO:0000259" key="1">
    <source>
        <dbReference type="PROSITE" id="PS50878"/>
    </source>
</evidence>